<comment type="subunit">
    <text evidence="4 10">The complex is composed of two ATP-binding proteins (PstB), two transmembrane proteins (PstC and PstA) and a solute-binding protein (PstS).</text>
</comment>
<dbReference type="GO" id="GO:0006817">
    <property type="term" value="P:phosphate ion transport"/>
    <property type="evidence" value="ECO:0007669"/>
    <property type="project" value="UniProtKB-UniRule"/>
</dbReference>
<dbReference type="PROSITE" id="PS51257">
    <property type="entry name" value="PROKAR_LIPOPROTEIN"/>
    <property type="match status" value="1"/>
</dbReference>
<dbReference type="Gene3D" id="3.40.190.10">
    <property type="entry name" value="Periplasmic binding protein-like II"/>
    <property type="match status" value="2"/>
</dbReference>
<keyword evidence="9 10" id="KW-0449">Lipoprotein</keyword>
<keyword evidence="8 10" id="KW-0564">Palmitate</keyword>
<name>A0AA44BD48_9CLOT</name>
<feature type="compositionally biased region" description="Acidic residues" evidence="11">
    <location>
        <begin position="39"/>
        <end position="51"/>
    </location>
</feature>
<comment type="caution">
    <text evidence="13">The sequence shown here is derived from an EMBL/GenBank/DDBJ whole genome shotgun (WGS) entry which is preliminary data.</text>
</comment>
<comment type="function">
    <text evidence="10">Involved in the system for phosphate transport across the cytoplasmic membrane.</text>
</comment>
<evidence type="ECO:0000256" key="3">
    <source>
        <dbReference type="ARBA" id="ARBA00008725"/>
    </source>
</evidence>
<evidence type="ECO:0000256" key="1">
    <source>
        <dbReference type="ARBA" id="ARBA00002841"/>
    </source>
</evidence>
<dbReference type="NCBIfam" id="TIGR02136">
    <property type="entry name" value="ptsS_2"/>
    <property type="match status" value="1"/>
</dbReference>
<dbReference type="EMBL" id="SUMG01000005">
    <property type="protein sequence ID" value="NBG87974.1"/>
    <property type="molecule type" value="Genomic_DNA"/>
</dbReference>
<dbReference type="GO" id="GO:0005886">
    <property type="term" value="C:plasma membrane"/>
    <property type="evidence" value="ECO:0007669"/>
    <property type="project" value="UniProtKB-SubCell"/>
</dbReference>
<evidence type="ECO:0000313" key="13">
    <source>
        <dbReference type="EMBL" id="NBG87974.1"/>
    </source>
</evidence>
<dbReference type="GO" id="GO:0042301">
    <property type="term" value="F:phosphate ion binding"/>
    <property type="evidence" value="ECO:0007669"/>
    <property type="project" value="UniProtKB-UniRule"/>
</dbReference>
<evidence type="ECO:0000259" key="12">
    <source>
        <dbReference type="Pfam" id="PF12849"/>
    </source>
</evidence>
<evidence type="ECO:0000256" key="8">
    <source>
        <dbReference type="ARBA" id="ARBA00023139"/>
    </source>
</evidence>
<evidence type="ECO:0000256" key="5">
    <source>
        <dbReference type="ARBA" id="ARBA00022448"/>
    </source>
</evidence>
<proteinExistence type="inferred from homology"/>
<keyword evidence="10" id="KW-1003">Cell membrane</keyword>
<dbReference type="InterPro" id="IPR024370">
    <property type="entry name" value="PBP_domain"/>
</dbReference>
<comment type="function">
    <text evidence="1">Part of the ABC transporter complex PstSACB involved in phosphate import.</text>
</comment>
<feature type="chain" id="PRO_5041486255" description="Phosphate-binding protein" evidence="10">
    <location>
        <begin position="21"/>
        <end position="310"/>
    </location>
</feature>
<evidence type="ECO:0000256" key="2">
    <source>
        <dbReference type="ARBA" id="ARBA00004193"/>
    </source>
</evidence>
<organism evidence="13 14">
    <name type="scientific">Isachenkonia alkalipeptolytica</name>
    <dbReference type="NCBI Taxonomy" id="2565777"/>
    <lineage>
        <taxon>Bacteria</taxon>
        <taxon>Bacillati</taxon>
        <taxon>Bacillota</taxon>
        <taxon>Clostridia</taxon>
        <taxon>Eubacteriales</taxon>
        <taxon>Clostridiaceae</taxon>
        <taxon>Isachenkonia</taxon>
    </lineage>
</organism>
<dbReference type="SUPFAM" id="SSF53850">
    <property type="entry name" value="Periplasmic binding protein-like II"/>
    <property type="match status" value="1"/>
</dbReference>
<protein>
    <recommendedName>
        <fullName evidence="10">Phosphate-binding protein</fullName>
    </recommendedName>
</protein>
<comment type="subcellular location">
    <subcellularLocation>
        <location evidence="2 10">Cell membrane</location>
        <topology evidence="2 10">Lipid-anchor</topology>
    </subcellularLocation>
</comment>
<evidence type="ECO:0000256" key="4">
    <source>
        <dbReference type="ARBA" id="ARBA00011529"/>
    </source>
</evidence>
<evidence type="ECO:0000256" key="9">
    <source>
        <dbReference type="ARBA" id="ARBA00023288"/>
    </source>
</evidence>
<evidence type="ECO:0000313" key="14">
    <source>
        <dbReference type="Proteomes" id="UP000449710"/>
    </source>
</evidence>
<evidence type="ECO:0000256" key="10">
    <source>
        <dbReference type="RuleBase" id="RU367119"/>
    </source>
</evidence>
<keyword evidence="5 10" id="KW-0813">Transport</keyword>
<dbReference type="CDD" id="cd13653">
    <property type="entry name" value="PBP2_phosphate_like_1"/>
    <property type="match status" value="1"/>
</dbReference>
<dbReference type="Proteomes" id="UP000449710">
    <property type="component" value="Unassembled WGS sequence"/>
</dbReference>
<dbReference type="InterPro" id="IPR050811">
    <property type="entry name" value="Phosphate_ABC_transporter"/>
</dbReference>
<dbReference type="PANTHER" id="PTHR30570:SF1">
    <property type="entry name" value="PHOSPHATE-BINDING PROTEIN PSTS"/>
    <property type="match status" value="1"/>
</dbReference>
<evidence type="ECO:0000256" key="7">
    <source>
        <dbReference type="ARBA" id="ARBA00022729"/>
    </source>
</evidence>
<keyword evidence="6 10" id="KW-0592">Phosphate transport</keyword>
<dbReference type="InterPro" id="IPR011862">
    <property type="entry name" value="Phos-bd"/>
</dbReference>
<dbReference type="Pfam" id="PF12849">
    <property type="entry name" value="PBP_like_2"/>
    <property type="match status" value="1"/>
</dbReference>
<feature type="region of interest" description="Disordered" evidence="11">
    <location>
        <begin position="25"/>
        <end position="51"/>
    </location>
</feature>
<dbReference type="AlphaFoldDB" id="A0AA44BD48"/>
<evidence type="ECO:0000256" key="6">
    <source>
        <dbReference type="ARBA" id="ARBA00022592"/>
    </source>
</evidence>
<gene>
    <name evidence="13" type="ORF">ISALK_05620</name>
</gene>
<evidence type="ECO:0000256" key="11">
    <source>
        <dbReference type="SAM" id="MobiDB-lite"/>
    </source>
</evidence>
<keyword evidence="10" id="KW-0472">Membrane</keyword>
<feature type="domain" description="PBP" evidence="12">
    <location>
        <begin position="59"/>
        <end position="295"/>
    </location>
</feature>
<reference evidence="13 14" key="1">
    <citation type="submission" date="2019-04" db="EMBL/GenBank/DDBJ databases">
        <title>Isachenkonia alkalipeptolytica gen. nov. sp. nov. a new anaerobic, alkiliphilic organothrophic bacterium capable to reduce synthesized ferrihydrite isolated from a soda lake.</title>
        <authorList>
            <person name="Toshchakov S.V."/>
            <person name="Zavarzina D.G."/>
            <person name="Zhilina T.N."/>
            <person name="Kostrikina N.A."/>
            <person name="Kublanov I.V."/>
        </authorList>
    </citation>
    <scope>NUCLEOTIDE SEQUENCE [LARGE SCALE GENOMIC DNA]</scope>
    <source>
        <strain evidence="13 14">Z-1701</strain>
    </source>
</reference>
<keyword evidence="14" id="KW-1185">Reference proteome</keyword>
<dbReference type="RefSeq" id="WP_160720019.1">
    <property type="nucleotide sequence ID" value="NZ_SUMG01000005.1"/>
</dbReference>
<accession>A0AA44BD48</accession>
<feature type="signal peptide" evidence="10">
    <location>
        <begin position="1"/>
        <end position="20"/>
    </location>
</feature>
<dbReference type="PANTHER" id="PTHR30570">
    <property type="entry name" value="PERIPLASMIC PHOSPHATE BINDING COMPONENT OF PHOSPHATE ABC TRANSPORTER"/>
    <property type="match status" value="1"/>
</dbReference>
<sequence>MKKAVLVLALILFGSLVLFGCGEENEEASDNGGNHVEDGNNEDSGDNEENSDMDFSRMIEARGSDTMVNLGQRWAEEFMNEYSEASMSVTGGGSGTGIAAMINGTIDIALSSRAIREDEIDQASDNDVEVVEHITGRDGIAIAVHPDNPVEELTMADLKAIFTGEKRNWSDFGGEDAEITLYSRESNSGTYVFFREFVLEDEDYASFANLMPSTQAIVEGVIQDEKGIGYIGLAYLDDDGIKGVSIAGEESAEAAYPSMENVIAGDYPVARPLFLYTDGEPEGVVKLFMDFVMSEQGQQIVEDIGFVPVQ</sequence>
<comment type="similarity">
    <text evidence="3 10">Belongs to the PstS family.</text>
</comment>
<keyword evidence="7 10" id="KW-0732">Signal</keyword>